<name>A0A1W1UYV7_PEPAS</name>
<dbReference type="RefSeq" id="WP_084230504.1">
    <property type="nucleotide sequence ID" value="NZ_FWWR01000009.1"/>
</dbReference>
<proteinExistence type="predicted"/>
<dbReference type="Pfam" id="PF06605">
    <property type="entry name" value="Prophage_tail"/>
    <property type="match status" value="1"/>
</dbReference>
<dbReference type="STRING" id="573058.SAMN00017477_0867"/>
<dbReference type="EMBL" id="FWWR01000009">
    <property type="protein sequence ID" value="SMB86246.1"/>
    <property type="molecule type" value="Genomic_DNA"/>
</dbReference>
<protein>
    <submittedName>
        <fullName evidence="2">Phage minor structural protein, N-terminal region</fullName>
    </submittedName>
</protein>
<accession>A0A1W1UYV7</accession>
<dbReference type="OrthoDB" id="1696092at2"/>
<dbReference type="Proteomes" id="UP000192368">
    <property type="component" value="Unassembled WGS sequence"/>
</dbReference>
<dbReference type="NCBIfam" id="TIGR01665">
    <property type="entry name" value="put_anti_recept"/>
    <property type="match status" value="1"/>
</dbReference>
<dbReference type="InterPro" id="IPR007119">
    <property type="entry name" value="Phage_tail_spike_N"/>
</dbReference>
<sequence>MMLEVFDKNLKRVAYLENAFGIIEDLKINSINYLNFKIPNNDPKVTYLKPFYYVKCNENLYRILPKVIETEEVEVLSVECEHVLATLLNDVIFGNVIIGNLGTYTREVLEFVLSKQKIKNWKLGRCDFSRQFEYCWENENLASALFSVPKPLAEDYMWTFETENYPWTINLIKLNKDSKPDAYIQKKKNQLRLVRTSDPKQLFTRIYPLGYGEGINQLTIKDVNNGIPYLQSPQNIIDKYGIIETTWIDRRYENAQSLKDSAQVMLNEFQEPLMEYEVDYQAIDVREKLGLGSKIRIIDEDDSFDDFVVGIRYEYDDIKKTTITIANKSRTVATSIADLADRQRIEMTYSQGATQLYAQSLQVNADSKHGAEINFFIPNEMRVINKVVAKVKLESFRAYSKATEGGGGYVDSTSAGGGDYGSTSAGGGDYGSTSSGGGEYGTTHGIEDVQAGDYRYNVIGGTGYVEIYKVTHHEHKLSISDHSHSFSISDHSHSFRIDDHSHTIRIPDHEHRIVPGIYTFGDPKRFEIKVNGKSRGYVSSTNWEYDVTKYLLDNKKRISRGSWQSIEIIPNDLAYISIDLMLQGFVQSRGDYTV</sequence>
<feature type="domain" description="Tail spike" evidence="1">
    <location>
        <begin position="86"/>
        <end position="337"/>
    </location>
</feature>
<evidence type="ECO:0000259" key="1">
    <source>
        <dbReference type="Pfam" id="PF06605"/>
    </source>
</evidence>
<organism evidence="2 3">
    <name type="scientific">Peptoniphilus asaccharolyticus DSM 20463</name>
    <dbReference type="NCBI Taxonomy" id="573058"/>
    <lineage>
        <taxon>Bacteria</taxon>
        <taxon>Bacillati</taxon>
        <taxon>Bacillota</taxon>
        <taxon>Tissierellia</taxon>
        <taxon>Tissierellales</taxon>
        <taxon>Peptoniphilaceae</taxon>
        <taxon>Peptoniphilus</taxon>
    </lineage>
</organism>
<reference evidence="3" key="1">
    <citation type="submission" date="2017-04" db="EMBL/GenBank/DDBJ databases">
        <authorList>
            <person name="Varghese N."/>
            <person name="Submissions S."/>
        </authorList>
    </citation>
    <scope>NUCLEOTIDE SEQUENCE [LARGE SCALE GENOMIC DNA]</scope>
    <source>
        <strain evidence="3">DSM 20463</strain>
    </source>
</reference>
<evidence type="ECO:0000313" key="3">
    <source>
        <dbReference type="Proteomes" id="UP000192368"/>
    </source>
</evidence>
<dbReference type="InterPro" id="IPR010572">
    <property type="entry name" value="Tail_dom"/>
</dbReference>
<keyword evidence="3" id="KW-1185">Reference proteome</keyword>
<dbReference type="AlphaFoldDB" id="A0A1W1UYV7"/>
<evidence type="ECO:0000313" key="2">
    <source>
        <dbReference type="EMBL" id="SMB86246.1"/>
    </source>
</evidence>
<gene>
    <name evidence="2" type="ORF">SAMN00017477_0867</name>
</gene>